<evidence type="ECO:0000256" key="2">
    <source>
        <dbReference type="SAM" id="MobiDB-lite"/>
    </source>
</evidence>
<feature type="compositionally biased region" description="Basic and acidic residues" evidence="2">
    <location>
        <begin position="51"/>
        <end position="101"/>
    </location>
</feature>
<feature type="region of interest" description="Disordered" evidence="2">
    <location>
        <begin position="144"/>
        <end position="164"/>
    </location>
</feature>
<reference evidence="5" key="1">
    <citation type="submission" date="2013-10" db="EMBL/GenBank/DDBJ databases">
        <title>Genome sequencing of Onchocerca volvulus.</title>
        <authorList>
            <person name="Cotton J."/>
            <person name="Tsai J."/>
            <person name="Stanley E."/>
            <person name="Tracey A."/>
            <person name="Holroyd N."/>
            <person name="Lustigman S."/>
            <person name="Berriman M."/>
        </authorList>
    </citation>
    <scope>NUCLEOTIDE SEQUENCE</scope>
</reference>
<organism evidence="4 5">
    <name type="scientific">Onchocerca volvulus</name>
    <dbReference type="NCBI Taxonomy" id="6282"/>
    <lineage>
        <taxon>Eukaryota</taxon>
        <taxon>Metazoa</taxon>
        <taxon>Ecdysozoa</taxon>
        <taxon>Nematoda</taxon>
        <taxon>Chromadorea</taxon>
        <taxon>Rhabditida</taxon>
        <taxon>Spirurina</taxon>
        <taxon>Spiruromorpha</taxon>
        <taxon>Filarioidea</taxon>
        <taxon>Onchocercidae</taxon>
        <taxon>Onchocerca</taxon>
    </lineage>
</organism>
<dbReference type="EMBL" id="CMVM020000506">
    <property type="status" value="NOT_ANNOTATED_CDS"/>
    <property type="molecule type" value="Genomic_DNA"/>
</dbReference>
<keyword evidence="3" id="KW-0472">Membrane</keyword>
<feature type="region of interest" description="Disordered" evidence="2">
    <location>
        <begin position="44"/>
        <end position="101"/>
    </location>
</feature>
<name>A0A2K6VMJ4_ONCVO</name>
<keyword evidence="3" id="KW-1133">Transmembrane helix</keyword>
<protein>
    <submittedName>
        <fullName evidence="4">Uncharacterized protein</fullName>
    </submittedName>
</protein>
<feature type="compositionally biased region" description="Basic and acidic residues" evidence="2">
    <location>
        <begin position="153"/>
        <end position="164"/>
    </location>
</feature>
<dbReference type="AlphaFoldDB" id="A0A2K6VMJ4"/>
<feature type="transmembrane region" description="Helical" evidence="3">
    <location>
        <begin position="20"/>
        <end position="41"/>
    </location>
</feature>
<reference evidence="4" key="2">
    <citation type="submission" date="2018-02" db="UniProtKB">
        <authorList>
            <consortium name="EnsemblMetazoa"/>
        </authorList>
    </citation>
    <scope>IDENTIFICATION</scope>
</reference>
<evidence type="ECO:0000256" key="1">
    <source>
        <dbReference type="SAM" id="Coils"/>
    </source>
</evidence>
<sequence length="291" mass="33790">MSLNNLGLYFNFQFDFNMYLLFIQLLHTAIAFIPYIICNCGRKKSKQSNKMSEKPNEMRKKPKEMSKKPNEMRKKPNEISKKPNELNKKPNEMGEKEKIKQTEKQIAVDVAKPTRSLVAERAMSTQEIVKEKINTRKIDKSLPEKIGGSIKGGDSEDSKHKVEKNQEDLIQEELLPEIKTGTMEIADSEDPKYKTLYIFMDKHIDIFGPDKRKPGQPEIGTMKKISEDEFAANIKEIKARYEAIEKKEEENEINWNILLQAKNVEKDGSMLIFTIPTEIVPEVKKKKRKKR</sequence>
<evidence type="ECO:0000313" key="5">
    <source>
        <dbReference type="Proteomes" id="UP000024404"/>
    </source>
</evidence>
<proteinExistence type="predicted"/>
<dbReference type="EnsemblMetazoa" id="OVOC12525.2">
    <property type="protein sequence ID" value="OVOC12525.2"/>
    <property type="gene ID" value="WBGene00249334"/>
</dbReference>
<accession>A0A2K6VMJ4</accession>
<keyword evidence="1" id="KW-0175">Coiled coil</keyword>
<keyword evidence="5" id="KW-1185">Reference proteome</keyword>
<evidence type="ECO:0000256" key="3">
    <source>
        <dbReference type="SAM" id="Phobius"/>
    </source>
</evidence>
<feature type="coiled-coil region" evidence="1">
    <location>
        <begin position="227"/>
        <end position="254"/>
    </location>
</feature>
<keyword evidence="3" id="KW-0812">Transmembrane</keyword>
<dbReference type="EnsemblMetazoa" id="OVOC12525.1">
    <property type="protein sequence ID" value="OVOC12525.1"/>
    <property type="gene ID" value="WBGene00249334"/>
</dbReference>
<dbReference type="Proteomes" id="UP000024404">
    <property type="component" value="Unassembled WGS sequence"/>
</dbReference>
<evidence type="ECO:0000313" key="4">
    <source>
        <dbReference type="EnsemblMetazoa" id="OVOC12525.1"/>
    </source>
</evidence>